<dbReference type="OrthoDB" id="2556122at2759"/>
<keyword evidence="1" id="KW-0812">Transmembrane</keyword>
<dbReference type="InterPro" id="IPR019413">
    <property type="entry name" value="Dsc3_ub-like_dom"/>
</dbReference>
<reference evidence="3" key="1">
    <citation type="journal article" date="2014" name="Genome Announc.">
        <title>De novo whole-genome sequence and genome annotation of Lichtheimia ramosa.</title>
        <authorList>
            <person name="Linde J."/>
            <person name="Schwartze V."/>
            <person name="Binder U."/>
            <person name="Lass-Florl C."/>
            <person name="Voigt K."/>
            <person name="Horn F."/>
        </authorList>
    </citation>
    <scope>NUCLEOTIDE SEQUENCE</scope>
    <source>
        <strain evidence="3">JMRC FSU:6197</strain>
    </source>
</reference>
<protein>
    <recommendedName>
        <fullName evidence="2">Ubiquitin-like domain-containing protein</fullName>
    </recommendedName>
</protein>
<name>A0A077WQV5_9FUNG</name>
<dbReference type="InterPro" id="IPR045226">
    <property type="entry name" value="Dsc3"/>
</dbReference>
<dbReference type="PANTHER" id="PTHR28049:SF1">
    <property type="entry name" value="DSC E3 UBIQUITIN LIGASE COMPLEX SUBUNIT 3"/>
    <property type="match status" value="1"/>
</dbReference>
<feature type="domain" description="Ubiquitin-like" evidence="2">
    <location>
        <begin position="12"/>
        <end position="73"/>
    </location>
</feature>
<sequence length="230" mass="26328">MQQAANDYYESIEVHIRWPEGHDLVLSVSPKETVSSLKQKIRSSAPHTNGKNIRLIRNGRILNDKDTLTDYGIGKLDRDPNSKAKVPPPSPVYIHCSLSDYIPNRHHHNNEPQLRIPTGFDRLREAGFSEEDIQGIRSRFHRIHGTAADENSEDARNLEEQWIDNSNETLADGSVQGTYKEMVWGLILGFFLGVICLFWFRESVFTRRHQMGIVAGMLINISFGILHVYY</sequence>
<gene>
    <name evidence="3" type="ORF">LRAMOSA02673</name>
</gene>
<dbReference type="GO" id="GO:0005783">
    <property type="term" value="C:endoplasmic reticulum"/>
    <property type="evidence" value="ECO:0007669"/>
    <property type="project" value="TreeGrafter"/>
</dbReference>
<proteinExistence type="predicted"/>
<dbReference type="SUPFAM" id="SSF54236">
    <property type="entry name" value="Ubiquitin-like"/>
    <property type="match status" value="1"/>
</dbReference>
<dbReference type="InterPro" id="IPR000626">
    <property type="entry name" value="Ubiquitin-like_dom"/>
</dbReference>
<dbReference type="Gene3D" id="3.10.20.90">
    <property type="entry name" value="Phosphatidylinositol 3-kinase Catalytic Subunit, Chain A, domain 1"/>
    <property type="match status" value="1"/>
</dbReference>
<evidence type="ECO:0000313" key="3">
    <source>
        <dbReference type="EMBL" id="CDS09996.1"/>
    </source>
</evidence>
<dbReference type="GO" id="GO:0044695">
    <property type="term" value="C:Dsc E3 ubiquitin ligase complex"/>
    <property type="evidence" value="ECO:0007669"/>
    <property type="project" value="InterPro"/>
</dbReference>
<dbReference type="InterPro" id="IPR025390">
    <property type="entry name" value="Dsc3_C"/>
</dbReference>
<feature type="transmembrane region" description="Helical" evidence="1">
    <location>
        <begin position="182"/>
        <end position="200"/>
    </location>
</feature>
<dbReference type="Pfam" id="PF13373">
    <property type="entry name" value="Dsc3_C"/>
    <property type="match status" value="1"/>
</dbReference>
<accession>A0A077WQV5</accession>
<dbReference type="AlphaFoldDB" id="A0A077WQV5"/>
<dbReference type="PANTHER" id="PTHR28049">
    <property type="entry name" value="TRANSMEMBRANE PROTEIN YOR223W"/>
    <property type="match status" value="1"/>
</dbReference>
<dbReference type="PROSITE" id="PS50053">
    <property type="entry name" value="UBIQUITIN_2"/>
    <property type="match status" value="1"/>
</dbReference>
<feature type="transmembrane region" description="Helical" evidence="1">
    <location>
        <begin position="212"/>
        <end position="229"/>
    </location>
</feature>
<dbReference type="SMART" id="SM00213">
    <property type="entry name" value="UBQ"/>
    <property type="match status" value="1"/>
</dbReference>
<evidence type="ECO:0000259" key="2">
    <source>
        <dbReference type="PROSITE" id="PS50053"/>
    </source>
</evidence>
<dbReference type="InterPro" id="IPR029071">
    <property type="entry name" value="Ubiquitin-like_domsf"/>
</dbReference>
<keyword evidence="1" id="KW-0472">Membrane</keyword>
<dbReference type="EMBL" id="LK023335">
    <property type="protein sequence ID" value="CDS09996.1"/>
    <property type="molecule type" value="Genomic_DNA"/>
</dbReference>
<keyword evidence="1" id="KW-1133">Transmembrane helix</keyword>
<evidence type="ECO:0000256" key="1">
    <source>
        <dbReference type="SAM" id="Phobius"/>
    </source>
</evidence>
<dbReference type="Pfam" id="PF10302">
    <property type="entry name" value="Dsc3_N"/>
    <property type="match status" value="1"/>
</dbReference>
<organism evidence="3">
    <name type="scientific">Lichtheimia ramosa</name>
    <dbReference type="NCBI Taxonomy" id="688394"/>
    <lineage>
        <taxon>Eukaryota</taxon>
        <taxon>Fungi</taxon>
        <taxon>Fungi incertae sedis</taxon>
        <taxon>Mucoromycota</taxon>
        <taxon>Mucoromycotina</taxon>
        <taxon>Mucoromycetes</taxon>
        <taxon>Mucorales</taxon>
        <taxon>Lichtheimiaceae</taxon>
        <taxon>Lichtheimia</taxon>
    </lineage>
</organism>
<dbReference type="CDD" id="cd17039">
    <property type="entry name" value="Ubl_ubiquitin_like"/>
    <property type="match status" value="1"/>
</dbReference>